<dbReference type="OrthoDB" id="9765195at2"/>
<dbReference type="InterPro" id="IPR017853">
    <property type="entry name" value="GH"/>
</dbReference>
<protein>
    <recommendedName>
        <fullName evidence="7">Beta-glucosidase</fullName>
    </recommendedName>
</protein>
<evidence type="ECO:0000256" key="3">
    <source>
        <dbReference type="ARBA" id="ARBA00023295"/>
    </source>
</evidence>
<organism evidence="5 6">
    <name type="scientific">Enterococcus devriesei</name>
    <dbReference type="NCBI Taxonomy" id="319970"/>
    <lineage>
        <taxon>Bacteria</taxon>
        <taxon>Bacillati</taxon>
        <taxon>Bacillota</taxon>
        <taxon>Bacilli</taxon>
        <taxon>Lactobacillales</taxon>
        <taxon>Enterococcaceae</taxon>
        <taxon>Enterococcus</taxon>
    </lineage>
</organism>
<dbReference type="AlphaFoldDB" id="A0A1L8ST63"/>
<dbReference type="GO" id="GO:0016052">
    <property type="term" value="P:carbohydrate catabolic process"/>
    <property type="evidence" value="ECO:0007669"/>
    <property type="project" value="TreeGrafter"/>
</dbReference>
<dbReference type="PANTHER" id="PTHR10353">
    <property type="entry name" value="GLYCOSYL HYDROLASE"/>
    <property type="match status" value="1"/>
</dbReference>
<dbReference type="FunFam" id="3.20.20.80:FF:000004">
    <property type="entry name" value="Beta-glucosidase 6-phospho-beta-glucosidase"/>
    <property type="match status" value="1"/>
</dbReference>
<dbReference type="SUPFAM" id="SSF51445">
    <property type="entry name" value="(Trans)glycosidases"/>
    <property type="match status" value="1"/>
</dbReference>
<dbReference type="RefSeq" id="WP_071862647.1">
    <property type="nucleotide sequence ID" value="NZ_JBHLVS010000010.1"/>
</dbReference>
<dbReference type="InterPro" id="IPR033132">
    <property type="entry name" value="GH_1_N_CS"/>
</dbReference>
<evidence type="ECO:0000256" key="4">
    <source>
        <dbReference type="RuleBase" id="RU003690"/>
    </source>
</evidence>
<dbReference type="PROSITE" id="PS00653">
    <property type="entry name" value="GLYCOSYL_HYDROL_F1_2"/>
    <property type="match status" value="1"/>
</dbReference>
<dbReference type="Pfam" id="PF00232">
    <property type="entry name" value="Glyco_hydro_1"/>
    <property type="match status" value="1"/>
</dbReference>
<evidence type="ECO:0000313" key="6">
    <source>
        <dbReference type="Proteomes" id="UP000183700"/>
    </source>
</evidence>
<proteinExistence type="inferred from homology"/>
<dbReference type="PANTHER" id="PTHR10353:SF136">
    <property type="entry name" value="ARYL-PHOSPHO-BETA-D-GLUCOSIDASE BGLC"/>
    <property type="match status" value="1"/>
</dbReference>
<keyword evidence="6" id="KW-1185">Reference proteome</keyword>
<evidence type="ECO:0000256" key="2">
    <source>
        <dbReference type="ARBA" id="ARBA00022801"/>
    </source>
</evidence>
<evidence type="ECO:0000256" key="1">
    <source>
        <dbReference type="ARBA" id="ARBA00010838"/>
    </source>
</evidence>
<dbReference type="GO" id="GO:0005829">
    <property type="term" value="C:cytosol"/>
    <property type="evidence" value="ECO:0007669"/>
    <property type="project" value="TreeGrafter"/>
</dbReference>
<evidence type="ECO:0000313" key="5">
    <source>
        <dbReference type="EMBL" id="OJG35309.1"/>
    </source>
</evidence>
<keyword evidence="2" id="KW-0378">Hydrolase</keyword>
<dbReference type="PRINTS" id="PR00131">
    <property type="entry name" value="GLHYDRLASE1"/>
</dbReference>
<accession>A0A1L8ST63</accession>
<dbReference type="GO" id="GO:0008422">
    <property type="term" value="F:beta-glucosidase activity"/>
    <property type="evidence" value="ECO:0007669"/>
    <property type="project" value="TreeGrafter"/>
</dbReference>
<name>A0A1L8ST63_9ENTE</name>
<sequence length="476" mass="55023">MNNAFPKDFLWGAATSAYQVEGAAQEDGKGLSQQDIINSERHEKFGFADASVASDHYHKYKEDIALFKEMGFTSYRFSIAWSRIFPNGDDVVNEAGIQFYRDLINELKANDIEPIPTLYHYDLPWPLVEKYGGWLSREVVKDFEVFAKYVINEFKDDIKYWITINEQSIIVQYWTQKCYVLPEYQDDNQLRYQINHHMNLAQAVAVKLAHEAGALAGPALGYAPVYARTCKPEDQLAALNANDLRNAYYLDVYFRGYYNVAALTYLQKAGLAPKMEAGDEEFFAENLSDFFAINYYDSQCAHACPEGEERRWSGYNISGKKGDMSGFETHPSFYQMCANPELRTTDWDWAIDPIGLEYVYRDLYTRYRVPFMITENGLGAYDELTPDGKVHDDYRIDYLREHIQATKRAMDLGVEVVGYMPWSAIDLLSTSNGYKKRYGLVYIDRTDDDVKECKRIRKDSFYWYKDVIASNGTKLD</sequence>
<comment type="similarity">
    <text evidence="1 4">Belongs to the glycosyl hydrolase 1 family.</text>
</comment>
<dbReference type="Gene3D" id="3.20.20.80">
    <property type="entry name" value="Glycosidases"/>
    <property type="match status" value="1"/>
</dbReference>
<gene>
    <name evidence="5" type="ORF">RV00_GL002863</name>
</gene>
<comment type="caution">
    <text evidence="5">The sequence shown here is derived from an EMBL/GenBank/DDBJ whole genome shotgun (WGS) entry which is preliminary data.</text>
</comment>
<dbReference type="InterPro" id="IPR001360">
    <property type="entry name" value="Glyco_hydro_1"/>
</dbReference>
<evidence type="ECO:0008006" key="7">
    <source>
        <dbReference type="Google" id="ProtNLM"/>
    </source>
</evidence>
<dbReference type="EMBL" id="JXKM01000007">
    <property type="protein sequence ID" value="OJG35309.1"/>
    <property type="molecule type" value="Genomic_DNA"/>
</dbReference>
<dbReference type="Proteomes" id="UP000183700">
    <property type="component" value="Unassembled WGS sequence"/>
</dbReference>
<dbReference type="STRING" id="319970.RV00_GL002863"/>
<keyword evidence="3" id="KW-0326">Glycosidase</keyword>
<reference evidence="5 6" key="1">
    <citation type="submission" date="2014-12" db="EMBL/GenBank/DDBJ databases">
        <title>Draft genome sequences of 29 type strains of Enterococci.</title>
        <authorList>
            <person name="Zhong Z."/>
            <person name="Sun Z."/>
            <person name="Liu W."/>
            <person name="Zhang W."/>
            <person name="Zhang H."/>
        </authorList>
    </citation>
    <scope>NUCLEOTIDE SEQUENCE [LARGE SCALE GENOMIC DNA]</scope>
    <source>
        <strain evidence="5 6">DSM 22802</strain>
    </source>
</reference>